<keyword evidence="2" id="KW-1185">Reference proteome</keyword>
<evidence type="ECO:0000313" key="2">
    <source>
        <dbReference type="Proteomes" id="UP001648503"/>
    </source>
</evidence>
<gene>
    <name evidence="1" type="ORF">BASA50_005551</name>
</gene>
<accession>A0ABQ8FCC5</accession>
<protein>
    <recommendedName>
        <fullName evidence="3">SMP-LTD domain-containing protein</fullName>
    </recommendedName>
</protein>
<dbReference type="Proteomes" id="UP001648503">
    <property type="component" value="Unassembled WGS sequence"/>
</dbReference>
<comment type="caution">
    <text evidence="1">The sequence shown here is derived from an EMBL/GenBank/DDBJ whole genome shotgun (WGS) entry which is preliminary data.</text>
</comment>
<evidence type="ECO:0000313" key="1">
    <source>
        <dbReference type="EMBL" id="KAH6595824.1"/>
    </source>
</evidence>
<evidence type="ECO:0008006" key="3">
    <source>
        <dbReference type="Google" id="ProtNLM"/>
    </source>
</evidence>
<name>A0ABQ8FCC5_9FUNG</name>
<sequence length="190" mass="20550">MPKFFTKLSASEKVAQYPIEPEYSVSASATALVSGETKFTIGPQLALNVGVFGLDIPKTSIEMEVASYMDFSVKGKLQKKIISNGEKGEIATLTALANIGIRAGVSANLFGVCFSLYISPILKVFTKEYKTLMFDEPPAEVVSIESAVKLSAQAIKHAIEHPLIGANPQIAEQSTVPETKRPFIEMHTQV</sequence>
<organism evidence="1 2">
    <name type="scientific">Batrachochytrium salamandrivorans</name>
    <dbReference type="NCBI Taxonomy" id="1357716"/>
    <lineage>
        <taxon>Eukaryota</taxon>
        <taxon>Fungi</taxon>
        <taxon>Fungi incertae sedis</taxon>
        <taxon>Chytridiomycota</taxon>
        <taxon>Chytridiomycota incertae sedis</taxon>
        <taxon>Chytridiomycetes</taxon>
        <taxon>Rhizophydiales</taxon>
        <taxon>Rhizophydiales incertae sedis</taxon>
        <taxon>Batrachochytrium</taxon>
    </lineage>
</organism>
<dbReference type="EMBL" id="JAFCIX010000271">
    <property type="protein sequence ID" value="KAH6595824.1"/>
    <property type="molecule type" value="Genomic_DNA"/>
</dbReference>
<reference evidence="1 2" key="1">
    <citation type="submission" date="2021-02" db="EMBL/GenBank/DDBJ databases">
        <title>Variation within the Batrachochytrium salamandrivorans European outbreak.</title>
        <authorList>
            <person name="Kelly M."/>
            <person name="Pasmans F."/>
            <person name="Shea T.P."/>
            <person name="Munoz J.F."/>
            <person name="Carranza S."/>
            <person name="Cuomo C.A."/>
            <person name="Martel A."/>
        </authorList>
    </citation>
    <scope>NUCLEOTIDE SEQUENCE [LARGE SCALE GENOMIC DNA]</scope>
    <source>
        <strain evidence="1 2">AMFP18/2</strain>
    </source>
</reference>
<proteinExistence type="predicted"/>